<protein>
    <submittedName>
        <fullName evidence="1">Uncharacterized protein</fullName>
    </submittedName>
</protein>
<comment type="caution">
    <text evidence="1">The sequence shown here is derived from an EMBL/GenBank/DDBJ whole genome shotgun (WGS) entry which is preliminary data.</text>
</comment>
<evidence type="ECO:0000313" key="2">
    <source>
        <dbReference type="Proteomes" id="UP001465426"/>
    </source>
</evidence>
<accession>A0ABV1EWA6</accession>
<gene>
    <name evidence="1" type="ORF">WMO63_06730</name>
</gene>
<keyword evidence="2" id="KW-1185">Reference proteome</keyword>
<reference evidence="1 2" key="1">
    <citation type="submission" date="2024-03" db="EMBL/GenBank/DDBJ databases">
        <title>Human intestinal bacterial collection.</title>
        <authorList>
            <person name="Pauvert C."/>
            <person name="Hitch T.C.A."/>
            <person name="Clavel T."/>
        </authorList>
    </citation>
    <scope>NUCLEOTIDE SEQUENCE [LARGE SCALE GENOMIC DNA]</scope>
    <source>
        <strain evidence="1 2">CLA-SR-H024</strain>
    </source>
</reference>
<dbReference type="RefSeq" id="WP_235252350.1">
    <property type="nucleotide sequence ID" value="NZ_JBBMFN010000011.1"/>
</dbReference>
<name>A0ABV1EWA6_9BACI</name>
<evidence type="ECO:0000313" key="1">
    <source>
        <dbReference type="EMBL" id="MEQ2465363.1"/>
    </source>
</evidence>
<dbReference type="Proteomes" id="UP001465426">
    <property type="component" value="Unassembled WGS sequence"/>
</dbReference>
<dbReference type="EMBL" id="JBBMFN010000011">
    <property type="protein sequence ID" value="MEQ2465363.1"/>
    <property type="molecule type" value="Genomic_DNA"/>
</dbReference>
<sequence>MENVTFFTLLPESIKGKRMEADKEFLLYVARAFNFADKNNLNLRNSCGVTTFENSSLEKYFSKLKRRSTVLIVSPTLVANPKILNSFIRKDVIFRVIEGDYLMKPKLLKKLWLEEAKNATTNFPNAVDYLIKTEVLTAKGEVKQV</sequence>
<proteinExistence type="predicted"/>
<organism evidence="1 2">
    <name type="scientific">Niallia hominis</name>
    <dbReference type="NCBI Taxonomy" id="3133173"/>
    <lineage>
        <taxon>Bacteria</taxon>
        <taxon>Bacillati</taxon>
        <taxon>Bacillota</taxon>
        <taxon>Bacilli</taxon>
        <taxon>Bacillales</taxon>
        <taxon>Bacillaceae</taxon>
        <taxon>Niallia</taxon>
    </lineage>
</organism>